<comment type="subcellular location">
    <subcellularLocation>
        <location evidence="1">Cell envelope</location>
    </subcellularLocation>
</comment>
<dbReference type="EMBL" id="BAAABX010000049">
    <property type="protein sequence ID" value="GAA0419523.1"/>
    <property type="molecule type" value="Genomic_DNA"/>
</dbReference>
<evidence type="ECO:0000256" key="1">
    <source>
        <dbReference type="ARBA" id="ARBA00004196"/>
    </source>
</evidence>
<dbReference type="InterPro" id="IPR039424">
    <property type="entry name" value="SBP_5"/>
</dbReference>
<dbReference type="SUPFAM" id="SSF53850">
    <property type="entry name" value="Periplasmic binding protein-like II"/>
    <property type="match status" value="1"/>
</dbReference>
<dbReference type="PANTHER" id="PTHR30290">
    <property type="entry name" value="PERIPLASMIC BINDING COMPONENT OF ABC TRANSPORTER"/>
    <property type="match status" value="1"/>
</dbReference>
<evidence type="ECO:0000256" key="5">
    <source>
        <dbReference type="SAM" id="SignalP"/>
    </source>
</evidence>
<feature type="domain" description="Solute-binding protein family 5" evidence="6">
    <location>
        <begin position="81"/>
        <end position="444"/>
    </location>
</feature>
<dbReference type="PROSITE" id="PS51257">
    <property type="entry name" value="PROKAR_LIPOPROTEIN"/>
    <property type="match status" value="1"/>
</dbReference>
<evidence type="ECO:0000256" key="2">
    <source>
        <dbReference type="ARBA" id="ARBA00005695"/>
    </source>
</evidence>
<dbReference type="InterPro" id="IPR000914">
    <property type="entry name" value="SBP_5_dom"/>
</dbReference>
<organism evidence="7 8">
    <name type="scientific">Streptomyces luteireticuli</name>
    <dbReference type="NCBI Taxonomy" id="173858"/>
    <lineage>
        <taxon>Bacteria</taxon>
        <taxon>Bacillati</taxon>
        <taxon>Actinomycetota</taxon>
        <taxon>Actinomycetes</taxon>
        <taxon>Kitasatosporales</taxon>
        <taxon>Streptomycetaceae</taxon>
        <taxon>Streptomyces</taxon>
    </lineage>
</organism>
<sequence>MRGIRRRTRGGAAVVATALIWAGLSGCSLVSSDDGEARPVTVGTTDTVTTLDPAGAYDAGSWALFGNLYQSLLTFAPGTTTPVPDAADNCRFTDEALRTYTCRLREGLTFANGHDLTARDVKFSFDRILRIRSDQGPGPLLSTLKSVAADGPGTVTFRLRSPDATFPFKIATGAGSIVDSSLYPADRLRSGDAADGSGPYRLKSYAAGATAELTPNSHYRGAVGKAGLPVTVRYFGDPAKMSAVWKRRDVDVVSRQLPPADTARLSSGSGAEHGLRVAENASANIRILAFGLHDGSPVKNVAVRRAIAAAIDRTGLTRDVHLRTVEPLYSLIPQGVSGHTTSFYDRYPKPDPEISRGLLRAAGITAPVRFRLAYSKGAATGEEAAMLKRQLEATGLFEVETRYVEWKEFQKGYAQGAYDAFCLSWIADYPDADTFVSPLVGPGNTLHSGYADDRVTRLIREAQRSNRREGGTELYRTIQKIVADEVPLVPLWQKKEYVISKDSVSGTQYLSDGTGLWRLWRLGRI</sequence>
<evidence type="ECO:0000256" key="4">
    <source>
        <dbReference type="ARBA" id="ARBA00022729"/>
    </source>
</evidence>
<accession>A0ABN0YYE2</accession>
<reference evidence="7 8" key="1">
    <citation type="journal article" date="2019" name="Int. J. Syst. Evol. Microbiol.">
        <title>The Global Catalogue of Microorganisms (GCM) 10K type strain sequencing project: providing services to taxonomists for standard genome sequencing and annotation.</title>
        <authorList>
            <consortium name="The Broad Institute Genomics Platform"/>
            <consortium name="The Broad Institute Genome Sequencing Center for Infectious Disease"/>
            <person name="Wu L."/>
            <person name="Ma J."/>
        </authorList>
    </citation>
    <scope>NUCLEOTIDE SEQUENCE [LARGE SCALE GENOMIC DNA]</scope>
    <source>
        <strain evidence="7 8">JCM 4788</strain>
    </source>
</reference>
<comment type="similarity">
    <text evidence="2">Belongs to the bacterial solute-binding protein 5 family.</text>
</comment>
<dbReference type="RefSeq" id="WP_344027421.1">
    <property type="nucleotide sequence ID" value="NZ_BAAABX010000049.1"/>
</dbReference>
<dbReference type="Gene3D" id="3.10.105.10">
    <property type="entry name" value="Dipeptide-binding Protein, Domain 3"/>
    <property type="match status" value="1"/>
</dbReference>
<proteinExistence type="inferred from homology"/>
<dbReference type="PIRSF" id="PIRSF002741">
    <property type="entry name" value="MppA"/>
    <property type="match status" value="1"/>
</dbReference>
<keyword evidence="4 5" id="KW-0732">Signal</keyword>
<dbReference type="InterPro" id="IPR030678">
    <property type="entry name" value="Peptide/Ni-bd"/>
</dbReference>
<gene>
    <name evidence="7" type="ORF">GCM10010357_46090</name>
</gene>
<dbReference type="PANTHER" id="PTHR30290:SF10">
    <property type="entry name" value="PERIPLASMIC OLIGOPEPTIDE-BINDING PROTEIN-RELATED"/>
    <property type="match status" value="1"/>
</dbReference>
<evidence type="ECO:0000256" key="3">
    <source>
        <dbReference type="ARBA" id="ARBA00022448"/>
    </source>
</evidence>
<name>A0ABN0YYE2_9ACTN</name>
<dbReference type="Proteomes" id="UP001500879">
    <property type="component" value="Unassembled WGS sequence"/>
</dbReference>
<dbReference type="Gene3D" id="3.40.190.10">
    <property type="entry name" value="Periplasmic binding protein-like II"/>
    <property type="match status" value="1"/>
</dbReference>
<evidence type="ECO:0000259" key="6">
    <source>
        <dbReference type="Pfam" id="PF00496"/>
    </source>
</evidence>
<comment type="caution">
    <text evidence="7">The sequence shown here is derived from an EMBL/GenBank/DDBJ whole genome shotgun (WGS) entry which is preliminary data.</text>
</comment>
<evidence type="ECO:0000313" key="8">
    <source>
        <dbReference type="Proteomes" id="UP001500879"/>
    </source>
</evidence>
<dbReference type="Pfam" id="PF00496">
    <property type="entry name" value="SBP_bac_5"/>
    <property type="match status" value="1"/>
</dbReference>
<protein>
    <submittedName>
        <fullName evidence="7">ABC transporter substrate-binding protein</fullName>
    </submittedName>
</protein>
<evidence type="ECO:0000313" key="7">
    <source>
        <dbReference type="EMBL" id="GAA0419523.1"/>
    </source>
</evidence>
<feature type="signal peptide" evidence="5">
    <location>
        <begin position="1"/>
        <end position="27"/>
    </location>
</feature>
<keyword evidence="3" id="KW-0813">Transport</keyword>
<keyword evidence="8" id="KW-1185">Reference proteome</keyword>
<feature type="chain" id="PRO_5045431332" evidence="5">
    <location>
        <begin position="28"/>
        <end position="525"/>
    </location>
</feature>